<dbReference type="Pfam" id="PF01909">
    <property type="entry name" value="NTP_transf_2"/>
    <property type="match status" value="1"/>
</dbReference>
<keyword evidence="8" id="KW-0460">Magnesium</keyword>
<protein>
    <submittedName>
        <fullName evidence="11">Nucleotidyltransferase</fullName>
    </submittedName>
</protein>
<comment type="similarity">
    <text evidence="9">Belongs to the MntA antitoxin family.</text>
</comment>
<dbReference type="GO" id="GO:0016779">
    <property type="term" value="F:nucleotidyltransferase activity"/>
    <property type="evidence" value="ECO:0007669"/>
    <property type="project" value="UniProtKB-KW"/>
</dbReference>
<dbReference type="Proteomes" id="UP000178082">
    <property type="component" value="Unassembled WGS sequence"/>
</dbReference>
<evidence type="ECO:0000256" key="6">
    <source>
        <dbReference type="ARBA" id="ARBA00022741"/>
    </source>
</evidence>
<dbReference type="InterPro" id="IPR043519">
    <property type="entry name" value="NT_sf"/>
</dbReference>
<dbReference type="STRING" id="1817883.A3G31_05200"/>
<evidence type="ECO:0000256" key="5">
    <source>
        <dbReference type="ARBA" id="ARBA00022723"/>
    </source>
</evidence>
<dbReference type="InterPro" id="IPR052038">
    <property type="entry name" value="Type-VII_TA_antitoxin"/>
</dbReference>
<keyword evidence="2" id="KW-1277">Toxin-antitoxin system</keyword>
<dbReference type="PANTHER" id="PTHR33571">
    <property type="entry name" value="SSL8005 PROTEIN"/>
    <property type="match status" value="1"/>
</dbReference>
<comment type="caution">
    <text evidence="11">The sequence shown here is derived from an EMBL/GenBank/DDBJ whole genome shotgun (WGS) entry which is preliminary data.</text>
</comment>
<keyword evidence="4" id="KW-0548">Nucleotidyltransferase</keyword>
<evidence type="ECO:0000256" key="9">
    <source>
        <dbReference type="ARBA" id="ARBA00038276"/>
    </source>
</evidence>
<dbReference type="PANTHER" id="PTHR33571:SF14">
    <property type="entry name" value="PROTEIN ADENYLYLTRANSFERASE MJ0435-RELATED"/>
    <property type="match status" value="1"/>
</dbReference>
<evidence type="ECO:0000256" key="1">
    <source>
        <dbReference type="ARBA" id="ARBA00001946"/>
    </source>
</evidence>
<comment type="cofactor">
    <cofactor evidence="1">
        <name>Mg(2+)</name>
        <dbReference type="ChEBI" id="CHEBI:18420"/>
    </cofactor>
</comment>
<evidence type="ECO:0000256" key="7">
    <source>
        <dbReference type="ARBA" id="ARBA00022840"/>
    </source>
</evidence>
<accession>A0A1F7SK62</accession>
<evidence type="ECO:0000256" key="8">
    <source>
        <dbReference type="ARBA" id="ARBA00022842"/>
    </source>
</evidence>
<sequence>MKSIEILKKYEEHIRKEYGVKRIGVFGSFARSEEKKSSDIDILVEFKKGCKTFDNYMDLKFFLEDIFGRKVDLVTAEALRPQLKEGILKEVQYA</sequence>
<keyword evidence="6" id="KW-0547">Nucleotide-binding</keyword>
<organism evidence="11 12">
    <name type="scientific">Candidatus Schekmanbacteria bacterium RIFCSPLOWO2_12_FULL_38_15</name>
    <dbReference type="NCBI Taxonomy" id="1817883"/>
    <lineage>
        <taxon>Bacteria</taxon>
        <taxon>Candidatus Schekmaniibacteriota</taxon>
    </lineage>
</organism>
<keyword evidence="3 11" id="KW-0808">Transferase</keyword>
<gene>
    <name evidence="11" type="ORF">A3G31_05200</name>
</gene>
<keyword evidence="7" id="KW-0067">ATP-binding</keyword>
<proteinExistence type="inferred from homology"/>
<dbReference type="Gene3D" id="3.30.460.10">
    <property type="entry name" value="Beta Polymerase, domain 2"/>
    <property type="match status" value="1"/>
</dbReference>
<evidence type="ECO:0000313" key="12">
    <source>
        <dbReference type="Proteomes" id="UP000178082"/>
    </source>
</evidence>
<name>A0A1F7SK62_9BACT</name>
<dbReference type="EMBL" id="MGDI01000016">
    <property type="protein sequence ID" value="OGL54160.1"/>
    <property type="molecule type" value="Genomic_DNA"/>
</dbReference>
<evidence type="ECO:0000256" key="4">
    <source>
        <dbReference type="ARBA" id="ARBA00022695"/>
    </source>
</evidence>
<evidence type="ECO:0000259" key="10">
    <source>
        <dbReference type="Pfam" id="PF01909"/>
    </source>
</evidence>
<evidence type="ECO:0000313" key="11">
    <source>
        <dbReference type="EMBL" id="OGL54160.1"/>
    </source>
</evidence>
<dbReference type="GO" id="GO:0046872">
    <property type="term" value="F:metal ion binding"/>
    <property type="evidence" value="ECO:0007669"/>
    <property type="project" value="UniProtKB-KW"/>
</dbReference>
<feature type="domain" description="Polymerase nucleotidyl transferase" evidence="10">
    <location>
        <begin position="7"/>
        <end position="93"/>
    </location>
</feature>
<dbReference type="InterPro" id="IPR002934">
    <property type="entry name" value="Polymerase_NTP_transf_dom"/>
</dbReference>
<dbReference type="CDD" id="cd05403">
    <property type="entry name" value="NT_KNTase_like"/>
    <property type="match status" value="1"/>
</dbReference>
<reference evidence="11 12" key="1">
    <citation type="journal article" date="2016" name="Nat. Commun.">
        <title>Thousands of microbial genomes shed light on interconnected biogeochemical processes in an aquifer system.</title>
        <authorList>
            <person name="Anantharaman K."/>
            <person name="Brown C.T."/>
            <person name="Hug L.A."/>
            <person name="Sharon I."/>
            <person name="Castelle C.J."/>
            <person name="Probst A.J."/>
            <person name="Thomas B.C."/>
            <person name="Singh A."/>
            <person name="Wilkins M.J."/>
            <person name="Karaoz U."/>
            <person name="Brodie E.L."/>
            <person name="Williams K.H."/>
            <person name="Hubbard S.S."/>
            <person name="Banfield J.F."/>
        </authorList>
    </citation>
    <scope>NUCLEOTIDE SEQUENCE [LARGE SCALE GENOMIC DNA]</scope>
</reference>
<keyword evidence="5" id="KW-0479">Metal-binding</keyword>
<evidence type="ECO:0000256" key="2">
    <source>
        <dbReference type="ARBA" id="ARBA00022649"/>
    </source>
</evidence>
<dbReference type="SUPFAM" id="SSF81301">
    <property type="entry name" value="Nucleotidyltransferase"/>
    <property type="match status" value="1"/>
</dbReference>
<dbReference type="GO" id="GO:0005524">
    <property type="term" value="F:ATP binding"/>
    <property type="evidence" value="ECO:0007669"/>
    <property type="project" value="UniProtKB-KW"/>
</dbReference>
<dbReference type="AlphaFoldDB" id="A0A1F7SK62"/>
<evidence type="ECO:0000256" key="3">
    <source>
        <dbReference type="ARBA" id="ARBA00022679"/>
    </source>
</evidence>